<dbReference type="Proteomes" id="UP000077069">
    <property type="component" value="Unassembled WGS sequence"/>
</dbReference>
<dbReference type="EMBL" id="KV441549">
    <property type="protein sequence ID" value="OAG09900.1"/>
    <property type="molecule type" value="Genomic_DNA"/>
</dbReference>
<keyword evidence="2" id="KW-1185">Reference proteome</keyword>
<gene>
    <name evidence="1" type="ORF">CC84DRAFT_1172390</name>
</gene>
<organism evidence="1 2">
    <name type="scientific">Paraphaeosphaeria sporulosa</name>
    <dbReference type="NCBI Taxonomy" id="1460663"/>
    <lineage>
        <taxon>Eukaryota</taxon>
        <taxon>Fungi</taxon>
        <taxon>Dikarya</taxon>
        <taxon>Ascomycota</taxon>
        <taxon>Pezizomycotina</taxon>
        <taxon>Dothideomycetes</taxon>
        <taxon>Pleosporomycetidae</taxon>
        <taxon>Pleosporales</taxon>
        <taxon>Massarineae</taxon>
        <taxon>Didymosphaeriaceae</taxon>
        <taxon>Paraphaeosphaeria</taxon>
    </lineage>
</organism>
<name>A0A177CSN5_9PLEO</name>
<dbReference type="OrthoDB" id="3770625at2759"/>
<protein>
    <submittedName>
        <fullName evidence="1">Uncharacterized protein</fullName>
    </submittedName>
</protein>
<sequence length="413" mass="47014">MPGAASELELAVSGGILLEKRPSNGLDPCFAACAPYESKPLSTRSSASLTTSLFSHDDLLVHFICPDEPMMCAACGCWTRDAVSPQLVDTLRTMINDLEKSISGTIESATAVVKIHRDMLLQLRSQLAVLEKSHSLVMKLEDDHAREMAVVDRRINTMVQNQGYLKIHDQDETILMLHAPKKVLISEHRVAGAAWAAAHAKEESDSKVLIDRTRALLAHTKEAVELEGTIRVAVENEFQQRHREHIAQIADNLLQDGIRVWVSKSNIFATLMTECLLRVADHQLVIEPTKTCFDEDCLRKLYDKYRLNHTCSDMQKTKFTIDMRDVEELKFVKRRATIPGTCDETSPHWEPPRYHQCVYVRTRVSREYYLADRKNEPQDKAWESLRMDVPDGSPNLLCHKLVRYWHDAKQSRS</sequence>
<dbReference type="RefSeq" id="XP_018040265.1">
    <property type="nucleotide sequence ID" value="XM_018179977.1"/>
</dbReference>
<dbReference type="GeneID" id="28763463"/>
<reference evidence="1 2" key="1">
    <citation type="submission" date="2016-05" db="EMBL/GenBank/DDBJ databases">
        <title>Comparative analysis of secretome profiles of manganese(II)-oxidizing ascomycete fungi.</title>
        <authorList>
            <consortium name="DOE Joint Genome Institute"/>
            <person name="Zeiner C.A."/>
            <person name="Purvine S.O."/>
            <person name="Zink E.M."/>
            <person name="Wu S."/>
            <person name="Pasa-Tolic L."/>
            <person name="Chaput D.L."/>
            <person name="Haridas S."/>
            <person name="Grigoriev I.V."/>
            <person name="Santelli C.M."/>
            <person name="Hansel C.M."/>
        </authorList>
    </citation>
    <scope>NUCLEOTIDE SEQUENCE [LARGE SCALE GENOMIC DNA]</scope>
    <source>
        <strain evidence="1 2">AP3s5-JAC2a</strain>
    </source>
</reference>
<evidence type="ECO:0000313" key="1">
    <source>
        <dbReference type="EMBL" id="OAG09900.1"/>
    </source>
</evidence>
<accession>A0A177CSN5</accession>
<dbReference type="InParanoid" id="A0A177CSN5"/>
<proteinExistence type="predicted"/>
<dbReference type="AlphaFoldDB" id="A0A177CSN5"/>
<evidence type="ECO:0000313" key="2">
    <source>
        <dbReference type="Proteomes" id="UP000077069"/>
    </source>
</evidence>